<dbReference type="Proteomes" id="UP001358586">
    <property type="component" value="Chromosome 2"/>
</dbReference>
<dbReference type="EMBL" id="JARKNE010000002">
    <property type="protein sequence ID" value="KAK5842275.1"/>
    <property type="molecule type" value="Genomic_DNA"/>
</dbReference>
<dbReference type="PANTHER" id="PTHR46033:SF8">
    <property type="entry name" value="PROTEIN MAINTENANCE OF MERISTEMS-LIKE"/>
    <property type="match status" value="1"/>
</dbReference>
<feature type="domain" description="Aminotransferase-like plant mobile" evidence="1">
    <location>
        <begin position="58"/>
        <end position="186"/>
    </location>
</feature>
<accession>A0ABR0QSG3</accession>
<organism evidence="2 3">
    <name type="scientific">Gossypium arboreum</name>
    <name type="common">Tree cotton</name>
    <name type="synonym">Gossypium nanking</name>
    <dbReference type="NCBI Taxonomy" id="29729"/>
    <lineage>
        <taxon>Eukaryota</taxon>
        <taxon>Viridiplantae</taxon>
        <taxon>Streptophyta</taxon>
        <taxon>Embryophyta</taxon>
        <taxon>Tracheophyta</taxon>
        <taxon>Spermatophyta</taxon>
        <taxon>Magnoliopsida</taxon>
        <taxon>eudicotyledons</taxon>
        <taxon>Gunneridae</taxon>
        <taxon>Pentapetalae</taxon>
        <taxon>rosids</taxon>
        <taxon>malvids</taxon>
        <taxon>Malvales</taxon>
        <taxon>Malvaceae</taxon>
        <taxon>Malvoideae</taxon>
        <taxon>Gossypium</taxon>
    </lineage>
</organism>
<name>A0ABR0QSG3_GOSAR</name>
<proteinExistence type="predicted"/>
<dbReference type="InterPro" id="IPR019557">
    <property type="entry name" value="AminoTfrase-like_pln_mobile"/>
</dbReference>
<evidence type="ECO:0000313" key="2">
    <source>
        <dbReference type="EMBL" id="KAK5842275.1"/>
    </source>
</evidence>
<keyword evidence="3" id="KW-1185">Reference proteome</keyword>
<comment type="caution">
    <text evidence="2">The sequence shown here is derived from an EMBL/GenBank/DDBJ whole genome shotgun (WGS) entry which is preliminary data.</text>
</comment>
<gene>
    <name evidence="2" type="ORF">PVK06_004611</name>
</gene>
<reference evidence="2 3" key="1">
    <citation type="submission" date="2023-03" db="EMBL/GenBank/DDBJ databases">
        <title>WGS of Gossypium arboreum.</title>
        <authorList>
            <person name="Yu D."/>
        </authorList>
    </citation>
    <scope>NUCLEOTIDE SEQUENCE [LARGE SCALE GENOMIC DNA]</scope>
    <source>
        <tissue evidence="2">Leaf</tissue>
    </source>
</reference>
<sequence>MSSELTSARGNTLSRCLSKRKAVYPEDQVLKTYINNLSEGAPEVIHGHLRDISFVYAACIHGGTKLDLPLINALVKRWRPKMYTFHLSYDECTITLDDVSLQLDLSTNRDVVTGPIISAGWTGTCEQLLGKVSNKFMGSKFKMKWLEDNFQIIDALVSDAKKEQFTCAFILKLIGGLLMLDKSHNSTFKVVTTTS</sequence>
<dbReference type="Pfam" id="PF10536">
    <property type="entry name" value="PMD"/>
    <property type="match status" value="1"/>
</dbReference>
<evidence type="ECO:0000313" key="3">
    <source>
        <dbReference type="Proteomes" id="UP001358586"/>
    </source>
</evidence>
<protein>
    <recommendedName>
        <fullName evidence="1">Aminotransferase-like plant mobile domain-containing protein</fullName>
    </recommendedName>
</protein>
<dbReference type="InterPro" id="IPR044824">
    <property type="entry name" value="MAIN-like"/>
</dbReference>
<evidence type="ECO:0000259" key="1">
    <source>
        <dbReference type="Pfam" id="PF10536"/>
    </source>
</evidence>
<dbReference type="PANTHER" id="PTHR46033">
    <property type="entry name" value="PROTEIN MAIN-LIKE 2"/>
    <property type="match status" value="1"/>
</dbReference>